<dbReference type="Ensembl" id="ENSMLET00000059149.1">
    <property type="protein sequence ID" value="ENSMLEP00000035550.1"/>
    <property type="gene ID" value="ENSMLEG00000041910.1"/>
</dbReference>
<dbReference type="SUPFAM" id="SSF49899">
    <property type="entry name" value="Concanavalin A-like lectins/glucanases"/>
    <property type="match status" value="2"/>
</dbReference>
<dbReference type="PROSITE" id="PS51304">
    <property type="entry name" value="GALECTIN"/>
    <property type="match status" value="1"/>
</dbReference>
<dbReference type="Gene3D" id="2.60.120.200">
    <property type="match status" value="2"/>
</dbReference>
<dbReference type="GO" id="GO:0005634">
    <property type="term" value="C:nucleus"/>
    <property type="evidence" value="ECO:0007669"/>
    <property type="project" value="Ensembl"/>
</dbReference>
<keyword evidence="5" id="KW-1185">Reference proteome</keyword>
<dbReference type="SMART" id="SM00276">
    <property type="entry name" value="GLECT"/>
    <property type="match status" value="1"/>
</dbReference>
<dbReference type="FunFam" id="2.60.120.200:FF:000115">
    <property type="entry name" value="Galectin"/>
    <property type="match status" value="1"/>
</dbReference>
<dbReference type="GO" id="GO:0030395">
    <property type="term" value="F:lactose binding"/>
    <property type="evidence" value="ECO:0007669"/>
    <property type="project" value="Ensembl"/>
</dbReference>
<reference evidence="4" key="2">
    <citation type="submission" date="2025-09" db="UniProtKB">
        <authorList>
            <consortium name="Ensembl"/>
        </authorList>
    </citation>
    <scope>IDENTIFICATION</scope>
</reference>
<sequence>VSQPSGGRAPGTRIYSWSCPTLMSPGEKLDPIPDSFILQPPVFHPVVPYVTTIFGGLHAGKMVMLQGVVPLDAHSRFQVDFQCGCSLCPRPDIAFHFNPRFHTTKPHVICNTLHGGRWQREARWPHLALQKGSSFLILFLFGNEEVKVSVNGQHFLHFRYRLPLSHVDTLGIFGDILVEAVGFLNINPFLEGSREYPAGHPFLLMSPRLFTLSLRDQASRAPVTLRASFTDRTLAWISPWGQKKLISAPFLFYPQRFFEVLLLCQEGGLKLALNGQGLGATSVNQQALEQLRELRISGSVQLYCVHS</sequence>
<evidence type="ECO:0000313" key="4">
    <source>
        <dbReference type="Ensembl" id="ENSMLEP00000035550.1"/>
    </source>
</evidence>
<dbReference type="InterPro" id="IPR044156">
    <property type="entry name" value="Galectin-like"/>
</dbReference>
<name>A0A2K6A651_MANLE</name>
<dbReference type="GeneTree" id="ENSGT00940000161499"/>
<dbReference type="Proteomes" id="UP000233140">
    <property type="component" value="Unassembled WGS sequence"/>
</dbReference>
<accession>A0A2K6A651</accession>
<evidence type="ECO:0000256" key="1">
    <source>
        <dbReference type="ARBA" id="ARBA00022734"/>
    </source>
</evidence>
<dbReference type="InterPro" id="IPR013320">
    <property type="entry name" value="ConA-like_dom_sf"/>
</dbReference>
<dbReference type="OMA" id="YPTGHPF"/>
<dbReference type="PANTHER" id="PTHR11346:SF111">
    <property type="entry name" value="GALECTIN-12"/>
    <property type="match status" value="1"/>
</dbReference>
<dbReference type="InterPro" id="IPR001079">
    <property type="entry name" value="Galectin_CRD"/>
</dbReference>
<proteinExistence type="predicted"/>
<dbReference type="STRING" id="9568.ENSMLEP00000035550"/>
<feature type="domain" description="Galectin" evidence="3">
    <location>
        <begin position="49"/>
        <end position="184"/>
    </location>
</feature>
<dbReference type="SMART" id="SM00908">
    <property type="entry name" value="Gal-bind_lectin"/>
    <property type="match status" value="2"/>
</dbReference>
<protein>
    <recommendedName>
        <fullName evidence="2">Galectin</fullName>
    </recommendedName>
</protein>
<evidence type="ECO:0000259" key="3">
    <source>
        <dbReference type="PROSITE" id="PS51304"/>
    </source>
</evidence>
<organism evidence="4 5">
    <name type="scientific">Mandrillus leucophaeus</name>
    <name type="common">Drill</name>
    <name type="synonym">Papio leucophaeus</name>
    <dbReference type="NCBI Taxonomy" id="9568"/>
    <lineage>
        <taxon>Eukaryota</taxon>
        <taxon>Metazoa</taxon>
        <taxon>Chordata</taxon>
        <taxon>Craniata</taxon>
        <taxon>Vertebrata</taxon>
        <taxon>Euteleostomi</taxon>
        <taxon>Mammalia</taxon>
        <taxon>Eutheria</taxon>
        <taxon>Euarchontoglires</taxon>
        <taxon>Primates</taxon>
        <taxon>Haplorrhini</taxon>
        <taxon>Catarrhini</taxon>
        <taxon>Cercopithecidae</taxon>
        <taxon>Cercopithecinae</taxon>
        <taxon>Mandrillus</taxon>
    </lineage>
</organism>
<evidence type="ECO:0000256" key="2">
    <source>
        <dbReference type="RuleBase" id="RU102079"/>
    </source>
</evidence>
<reference evidence="4" key="1">
    <citation type="submission" date="2025-08" db="UniProtKB">
        <authorList>
            <consortium name="Ensembl"/>
        </authorList>
    </citation>
    <scope>IDENTIFICATION</scope>
</reference>
<dbReference type="PANTHER" id="PTHR11346">
    <property type="entry name" value="GALECTIN"/>
    <property type="match status" value="1"/>
</dbReference>
<keyword evidence="1 2" id="KW-0430">Lectin</keyword>
<dbReference type="Pfam" id="PF00337">
    <property type="entry name" value="Gal-bind_lectin"/>
    <property type="match status" value="1"/>
</dbReference>
<dbReference type="GO" id="GO:0005739">
    <property type="term" value="C:mitochondrion"/>
    <property type="evidence" value="ECO:0007669"/>
    <property type="project" value="Ensembl"/>
</dbReference>
<gene>
    <name evidence="4" type="primary">LGALS12</name>
</gene>
<dbReference type="AlphaFoldDB" id="A0A2K6A651"/>
<evidence type="ECO:0000313" key="5">
    <source>
        <dbReference type="Proteomes" id="UP000233140"/>
    </source>
</evidence>
<dbReference type="GO" id="GO:0097193">
    <property type="term" value="P:intrinsic apoptotic signaling pathway"/>
    <property type="evidence" value="ECO:0007669"/>
    <property type="project" value="Ensembl"/>
</dbReference>
<dbReference type="CDD" id="cd00070">
    <property type="entry name" value="GLECT"/>
    <property type="match status" value="1"/>
</dbReference>